<gene>
    <name evidence="1" type="ORF">GOEFS_050_00620</name>
</gene>
<accession>H0QZN3</accession>
<name>H0QZN3_9ACTN</name>
<protein>
    <submittedName>
        <fullName evidence="1">Uncharacterized protein</fullName>
    </submittedName>
</protein>
<evidence type="ECO:0000313" key="2">
    <source>
        <dbReference type="Proteomes" id="UP000035034"/>
    </source>
</evidence>
<comment type="caution">
    <text evidence="1">The sequence shown here is derived from an EMBL/GenBank/DDBJ whole genome shotgun (WGS) entry which is preliminary data.</text>
</comment>
<dbReference type="AlphaFoldDB" id="H0QZN3"/>
<keyword evidence="2" id="KW-1185">Reference proteome</keyword>
<sequence length="126" mass="13090">MLALQCAFGDPVKVAASYAVPYAAAVLSATSSGGSSPKPGLSKVQVRGLRLATGLFFVAIAAIGGNIANELVGSSGTLRSITGWTLTGITLHLLRYVHGAVKDSPFHKNGLATRDTQHGKSLWRDQ</sequence>
<evidence type="ECO:0000313" key="1">
    <source>
        <dbReference type="EMBL" id="GAB18284.1"/>
    </source>
</evidence>
<organism evidence="1 2">
    <name type="scientific">Gordonia effusa NBRC 100432</name>
    <dbReference type="NCBI Taxonomy" id="1077974"/>
    <lineage>
        <taxon>Bacteria</taxon>
        <taxon>Bacillati</taxon>
        <taxon>Actinomycetota</taxon>
        <taxon>Actinomycetes</taxon>
        <taxon>Mycobacteriales</taxon>
        <taxon>Gordoniaceae</taxon>
        <taxon>Gordonia</taxon>
    </lineage>
</organism>
<dbReference type="EMBL" id="BAEH01000050">
    <property type="protein sequence ID" value="GAB18284.1"/>
    <property type="molecule type" value="Genomic_DNA"/>
</dbReference>
<dbReference type="Proteomes" id="UP000035034">
    <property type="component" value="Unassembled WGS sequence"/>
</dbReference>
<proteinExistence type="predicted"/>
<reference evidence="1 2" key="1">
    <citation type="submission" date="2011-12" db="EMBL/GenBank/DDBJ databases">
        <title>Whole genome shotgun sequence of Gordonia effusa NBRC 100432.</title>
        <authorList>
            <person name="Yoshida I."/>
            <person name="Takarada H."/>
            <person name="Hosoyama A."/>
            <person name="Tsuchikane K."/>
            <person name="Katsumata H."/>
            <person name="Yamazaki S."/>
            <person name="Fujita N."/>
        </authorList>
    </citation>
    <scope>NUCLEOTIDE SEQUENCE [LARGE SCALE GENOMIC DNA]</scope>
    <source>
        <strain evidence="1 2">NBRC 100432</strain>
    </source>
</reference>